<organism evidence="4 5">
    <name type="scientific">Terriglobus albidus</name>
    <dbReference type="NCBI Taxonomy" id="1592106"/>
    <lineage>
        <taxon>Bacteria</taxon>
        <taxon>Pseudomonadati</taxon>
        <taxon>Acidobacteriota</taxon>
        <taxon>Terriglobia</taxon>
        <taxon>Terriglobales</taxon>
        <taxon>Acidobacteriaceae</taxon>
        <taxon>Terriglobus</taxon>
    </lineage>
</organism>
<dbReference type="Gene3D" id="1.20.1050.60">
    <property type="entry name" value="alpha-1,2-mannosidase"/>
    <property type="match status" value="1"/>
</dbReference>
<dbReference type="OrthoDB" id="9804511at2"/>
<keyword evidence="5" id="KW-1185">Reference proteome</keyword>
<sequence length="771" mass="85209">MRYLLRNTLVFVSCMSAVLWAQKASEIDPMLGADRGGNVFVGPTLPFGMAKPGPDYGTNQGNAGWAATGNLNGFSQLHVSGTGGGPKYGNISVQPMLGKADPAHSSVPRKDEHAEVGYYAVGLGDTGIRAEITTARRTPVYRFTYPDGQQRTLLVDVGHLLMKLHDSPHRYDEGQIVSSTQVQVLSPTEIAGEQDSVIGWNIQTTPMRVYFYLVTDTPAVTSGTWEDGKAPQDGAKTASYKMPFTMQTLPKPPAPIVSTGAYLTFAPGAKPVMVKVGVSFVSIEQAKKNATTEVAGFDFESTRKAVVAAWDKELSTTKVEGGTADERQQFATGLYHSMLMPVDRTGENPLWKSTLPYYDDFYCIWDTFRSSTPLLTLIAPKRVTGILQSLLEIQDHDGFFVDGRSGNFAGRTQGGSDAEMMFTDAYLKHVPGLDWERVYKAMRHDADVESTDPIRFGRGDMDEWKKLGYLSIEHSDPAGGPDRPGSRSMEYAANDYAVALMAKGLHHDADAKLFAERSSNWKKLWYPEAVDHTEGGDIKGFIWMKHADGSWEELFNPRLVGTWYKDNFYEASTWTYSLYVPQDVRELIKTIGGDAAFKKRLDLFFSEAGEHRFRYRYDVGNEPGFLTPYLYNWIGEQSSTAKTIHSVLDASYHSGKAGLPGNDDSGAMGSFYVFNRMGYFPVAAQDVYLIGSPSFPRSTITLGNGKQFSVVAENLSARNIYIASATWNGKPYQRSWFTHEQLVAGGELKLVMTDKPTHWDTGEAPPSMSDK</sequence>
<dbReference type="GO" id="GO:0005975">
    <property type="term" value="P:carbohydrate metabolic process"/>
    <property type="evidence" value="ECO:0007669"/>
    <property type="project" value="InterPro"/>
</dbReference>
<dbReference type="Gene3D" id="3.30.2080.10">
    <property type="entry name" value="GH92 mannosidase domain"/>
    <property type="match status" value="1"/>
</dbReference>
<evidence type="ECO:0000259" key="2">
    <source>
        <dbReference type="Pfam" id="PF07971"/>
    </source>
</evidence>
<dbReference type="PANTHER" id="PTHR12143:SF43">
    <property type="entry name" value="PUTATIVE-RELATED"/>
    <property type="match status" value="1"/>
</dbReference>
<dbReference type="AlphaFoldDB" id="A0A5B9EK11"/>
<dbReference type="Pfam" id="PF17678">
    <property type="entry name" value="Glyco_hydro_92N"/>
    <property type="match status" value="1"/>
</dbReference>
<dbReference type="Pfam" id="PF07971">
    <property type="entry name" value="Glyco_hydro_92"/>
    <property type="match status" value="1"/>
</dbReference>
<dbReference type="GO" id="GO:0030246">
    <property type="term" value="F:carbohydrate binding"/>
    <property type="evidence" value="ECO:0007669"/>
    <property type="project" value="InterPro"/>
</dbReference>
<dbReference type="GO" id="GO:0000224">
    <property type="term" value="F:peptide-N4-(N-acetyl-beta-glucosaminyl)asparagine amidase activity"/>
    <property type="evidence" value="ECO:0007669"/>
    <property type="project" value="TreeGrafter"/>
</dbReference>
<evidence type="ECO:0000256" key="1">
    <source>
        <dbReference type="SAM" id="SignalP"/>
    </source>
</evidence>
<dbReference type="GO" id="GO:0005829">
    <property type="term" value="C:cytosol"/>
    <property type="evidence" value="ECO:0007669"/>
    <property type="project" value="TreeGrafter"/>
</dbReference>
<dbReference type="SUPFAM" id="SSF48208">
    <property type="entry name" value="Six-hairpin glycosidases"/>
    <property type="match status" value="1"/>
</dbReference>
<evidence type="ECO:0000313" key="4">
    <source>
        <dbReference type="EMBL" id="QEE30757.1"/>
    </source>
</evidence>
<dbReference type="InterPro" id="IPR014718">
    <property type="entry name" value="GH-type_carb-bd"/>
</dbReference>
<keyword evidence="4" id="KW-0378">Hydrolase</keyword>
<dbReference type="InterPro" id="IPR008928">
    <property type="entry name" value="6-hairpin_glycosidase_sf"/>
</dbReference>
<dbReference type="EMBL" id="CP042806">
    <property type="protein sequence ID" value="QEE30757.1"/>
    <property type="molecule type" value="Genomic_DNA"/>
</dbReference>
<dbReference type="GO" id="GO:0006516">
    <property type="term" value="P:glycoprotein catabolic process"/>
    <property type="evidence" value="ECO:0007669"/>
    <property type="project" value="TreeGrafter"/>
</dbReference>
<reference evidence="4 5" key="1">
    <citation type="submission" date="2019-08" db="EMBL/GenBank/DDBJ databases">
        <title>Complete genome sequence of Terriglobus albidus strain ORNL.</title>
        <authorList>
            <person name="Podar M."/>
        </authorList>
    </citation>
    <scope>NUCLEOTIDE SEQUENCE [LARGE SCALE GENOMIC DNA]</scope>
    <source>
        <strain evidence="4 5">ORNL</strain>
    </source>
</reference>
<name>A0A5B9EK11_9BACT</name>
<evidence type="ECO:0000259" key="3">
    <source>
        <dbReference type="Pfam" id="PF17678"/>
    </source>
</evidence>
<dbReference type="InterPro" id="IPR050883">
    <property type="entry name" value="PNGase"/>
</dbReference>
<feature type="signal peptide" evidence="1">
    <location>
        <begin position="1"/>
        <end position="21"/>
    </location>
</feature>
<dbReference type="Gene3D" id="1.20.1610.10">
    <property type="entry name" value="alpha-1,2-mannosidases domains"/>
    <property type="match status" value="1"/>
</dbReference>
<dbReference type="InterPro" id="IPR012939">
    <property type="entry name" value="Glyco_hydro_92"/>
</dbReference>
<feature type="domain" description="Glycosyl hydrolase family 92" evidence="2">
    <location>
        <begin position="285"/>
        <end position="753"/>
    </location>
</feature>
<dbReference type="NCBIfam" id="TIGR01180">
    <property type="entry name" value="aman2_put"/>
    <property type="match status" value="1"/>
</dbReference>
<dbReference type="InterPro" id="IPR005887">
    <property type="entry name" value="GH92_a_mannosidase_put"/>
</dbReference>
<dbReference type="Gene3D" id="2.70.98.10">
    <property type="match status" value="1"/>
</dbReference>
<dbReference type="FunFam" id="3.30.2080.10:FF:000001">
    <property type="entry name" value="Alpha-1,2-mannosidase subfamily"/>
    <property type="match status" value="1"/>
</dbReference>
<accession>A0A5B9EK11</accession>
<protein>
    <submittedName>
        <fullName evidence="4">Glycoside hydrolase family 92 protein</fullName>
    </submittedName>
</protein>
<gene>
    <name evidence="4" type="ORF">FTW19_23825</name>
</gene>
<dbReference type="InterPro" id="IPR041371">
    <property type="entry name" value="GH92_N"/>
</dbReference>
<feature type="chain" id="PRO_5022818771" evidence="1">
    <location>
        <begin position="22"/>
        <end position="771"/>
    </location>
</feature>
<evidence type="ECO:0000313" key="5">
    <source>
        <dbReference type="Proteomes" id="UP000321820"/>
    </source>
</evidence>
<proteinExistence type="predicted"/>
<keyword evidence="1" id="KW-0732">Signal</keyword>
<dbReference type="KEGG" id="talb:FTW19_23825"/>
<dbReference type="PANTHER" id="PTHR12143">
    <property type="entry name" value="PEPTIDE N-GLYCANASE PNGASE -RELATED"/>
    <property type="match status" value="1"/>
</dbReference>
<dbReference type="Proteomes" id="UP000321820">
    <property type="component" value="Chromosome"/>
</dbReference>
<feature type="domain" description="Glycosyl hydrolase family 92 N-terminal" evidence="3">
    <location>
        <begin position="27"/>
        <end position="279"/>
    </location>
</feature>